<keyword evidence="4 9" id="KW-0812">Transmembrane</keyword>
<feature type="transmembrane region" description="Helical" evidence="9">
    <location>
        <begin position="185"/>
        <end position="207"/>
    </location>
</feature>
<evidence type="ECO:0000313" key="10">
    <source>
        <dbReference type="EMBL" id="RFA12097.1"/>
    </source>
</evidence>
<name>A0A3E0VT80_9MICO</name>
<evidence type="ECO:0000256" key="3">
    <source>
        <dbReference type="ARBA" id="ARBA00022475"/>
    </source>
</evidence>
<dbReference type="InterPro" id="IPR052157">
    <property type="entry name" value="BCAA_transport_permease"/>
</dbReference>
<evidence type="ECO:0008006" key="12">
    <source>
        <dbReference type="Google" id="ProtNLM"/>
    </source>
</evidence>
<comment type="caution">
    <text evidence="10">The sequence shown here is derived from an EMBL/GenBank/DDBJ whole genome shotgun (WGS) entry which is preliminary data.</text>
</comment>
<dbReference type="GO" id="GO:0022857">
    <property type="term" value="F:transmembrane transporter activity"/>
    <property type="evidence" value="ECO:0007669"/>
    <property type="project" value="InterPro"/>
</dbReference>
<evidence type="ECO:0000256" key="4">
    <source>
        <dbReference type="ARBA" id="ARBA00022692"/>
    </source>
</evidence>
<keyword evidence="3" id="KW-1003">Cell membrane</keyword>
<dbReference type="InterPro" id="IPR001851">
    <property type="entry name" value="ABC_transp_permease"/>
</dbReference>
<keyword evidence="7 9" id="KW-0472">Membrane</keyword>
<feature type="transmembrane region" description="Helical" evidence="9">
    <location>
        <begin position="261"/>
        <end position="280"/>
    </location>
</feature>
<dbReference type="EMBL" id="NBXB01000045">
    <property type="protein sequence ID" value="RFA12097.1"/>
    <property type="molecule type" value="Genomic_DNA"/>
</dbReference>
<keyword evidence="2" id="KW-0813">Transport</keyword>
<dbReference type="AlphaFoldDB" id="A0A3E0VT80"/>
<evidence type="ECO:0000256" key="5">
    <source>
        <dbReference type="ARBA" id="ARBA00022970"/>
    </source>
</evidence>
<comment type="similarity">
    <text evidence="8">Belongs to the binding-protein-dependent transport system permease family. LivHM subfamily.</text>
</comment>
<evidence type="ECO:0000313" key="11">
    <source>
        <dbReference type="Proteomes" id="UP000256541"/>
    </source>
</evidence>
<evidence type="ECO:0000256" key="2">
    <source>
        <dbReference type="ARBA" id="ARBA00022448"/>
    </source>
</evidence>
<protein>
    <recommendedName>
        <fullName evidence="12">Branched-chain amino acid ABC transporter permease</fullName>
    </recommendedName>
</protein>
<dbReference type="PANTHER" id="PTHR11795:SF445">
    <property type="entry name" value="AMINO ACID ABC TRANSPORTER PERMEASE PROTEIN"/>
    <property type="match status" value="1"/>
</dbReference>
<organism evidence="10 11">
    <name type="scientific">Subtercola boreus</name>
    <dbReference type="NCBI Taxonomy" id="120213"/>
    <lineage>
        <taxon>Bacteria</taxon>
        <taxon>Bacillati</taxon>
        <taxon>Actinomycetota</taxon>
        <taxon>Actinomycetes</taxon>
        <taxon>Micrococcales</taxon>
        <taxon>Microbacteriaceae</taxon>
        <taxon>Subtercola</taxon>
    </lineage>
</organism>
<feature type="transmembrane region" description="Helical" evidence="9">
    <location>
        <begin position="92"/>
        <end position="112"/>
    </location>
</feature>
<dbReference type="GO" id="GO:0005886">
    <property type="term" value="C:plasma membrane"/>
    <property type="evidence" value="ECO:0007669"/>
    <property type="project" value="UniProtKB-SubCell"/>
</dbReference>
<reference evidence="10 11" key="1">
    <citation type="submission" date="2017-04" db="EMBL/GenBank/DDBJ databases">
        <title>Comparative genome analysis of Subtercola boreus.</title>
        <authorList>
            <person name="Cho Y.-J."/>
            <person name="Cho A."/>
            <person name="Kim O.-S."/>
            <person name="Lee J.-I."/>
        </authorList>
    </citation>
    <scope>NUCLEOTIDE SEQUENCE [LARGE SCALE GENOMIC DNA]</scope>
    <source>
        <strain evidence="10 11">P27479</strain>
    </source>
</reference>
<evidence type="ECO:0000256" key="9">
    <source>
        <dbReference type="SAM" id="Phobius"/>
    </source>
</evidence>
<keyword evidence="6 9" id="KW-1133">Transmembrane helix</keyword>
<feature type="transmembrane region" description="Helical" evidence="9">
    <location>
        <begin position="219"/>
        <end position="241"/>
    </location>
</feature>
<accession>A0A3E0VT80</accession>
<evidence type="ECO:0000256" key="1">
    <source>
        <dbReference type="ARBA" id="ARBA00004651"/>
    </source>
</evidence>
<dbReference type="PANTHER" id="PTHR11795">
    <property type="entry name" value="BRANCHED-CHAIN AMINO ACID TRANSPORT SYSTEM PERMEASE PROTEIN LIVH"/>
    <property type="match status" value="1"/>
</dbReference>
<feature type="transmembrane region" description="Helical" evidence="9">
    <location>
        <begin position="12"/>
        <end position="31"/>
    </location>
</feature>
<evidence type="ECO:0000256" key="8">
    <source>
        <dbReference type="ARBA" id="ARBA00037998"/>
    </source>
</evidence>
<feature type="transmembrane region" description="Helical" evidence="9">
    <location>
        <begin position="38"/>
        <end position="55"/>
    </location>
</feature>
<feature type="transmembrane region" description="Helical" evidence="9">
    <location>
        <begin position="61"/>
        <end position="80"/>
    </location>
</feature>
<feature type="transmembrane region" description="Helical" evidence="9">
    <location>
        <begin position="132"/>
        <end position="155"/>
    </location>
</feature>
<proteinExistence type="inferred from homology"/>
<dbReference type="GO" id="GO:0006865">
    <property type="term" value="P:amino acid transport"/>
    <property type="evidence" value="ECO:0007669"/>
    <property type="project" value="UniProtKB-KW"/>
</dbReference>
<dbReference type="Proteomes" id="UP000256541">
    <property type="component" value="Unassembled WGS sequence"/>
</dbReference>
<dbReference type="Pfam" id="PF02653">
    <property type="entry name" value="BPD_transp_2"/>
    <property type="match status" value="1"/>
</dbReference>
<sequence length="310" mass="31733">MSVIISGLLSGGLYATIGLGLALVFGVMRLVNLAHGEFIVLGAYAASLFITWLGVDPFVSLIIVVPLMALVTYPLQRFLLTGLLRKGLESPLVATFGLSLVITAVLTALFGGDARSLNAPYASAGIDLLGTRVRVIDVVGLLIGVVLVVGTHLLMSRSRWGAALRAASADPITAGTMGINVNVVYALTFAASAAIAAVGGVLVGVAYSFSPTAGSNYMLIGFTVVVLGGTGSVLGVLWGGLALGVVQSVGSAVFGGQYRDFVIYAAFIIILALKPAIDTARDRGLFARKRYTPGASAATPQTTSTAVPTS</sequence>
<evidence type="ECO:0000256" key="6">
    <source>
        <dbReference type="ARBA" id="ARBA00022989"/>
    </source>
</evidence>
<evidence type="ECO:0000256" key="7">
    <source>
        <dbReference type="ARBA" id="ARBA00023136"/>
    </source>
</evidence>
<dbReference type="OrthoDB" id="9807115at2"/>
<dbReference type="RefSeq" id="WP_116412874.1">
    <property type="nucleotide sequence ID" value="NZ_NBXB01000045.1"/>
</dbReference>
<dbReference type="CDD" id="cd06582">
    <property type="entry name" value="TM_PBP1_LivH_like"/>
    <property type="match status" value="1"/>
</dbReference>
<keyword evidence="5" id="KW-0029">Amino-acid transport</keyword>
<comment type="subcellular location">
    <subcellularLocation>
        <location evidence="1">Cell membrane</location>
        <topology evidence="1">Multi-pass membrane protein</topology>
    </subcellularLocation>
</comment>
<gene>
    <name evidence="10" type="ORF">B7R22_16820</name>
</gene>